<dbReference type="Proteomes" id="UP001560045">
    <property type="component" value="Unassembled WGS sequence"/>
</dbReference>
<evidence type="ECO:0008006" key="3">
    <source>
        <dbReference type="Google" id="ProtNLM"/>
    </source>
</evidence>
<name>A0ABV3XI17_9ACTN</name>
<evidence type="ECO:0000313" key="1">
    <source>
        <dbReference type="EMBL" id="MEX5719763.1"/>
    </source>
</evidence>
<evidence type="ECO:0000313" key="2">
    <source>
        <dbReference type="Proteomes" id="UP001560045"/>
    </source>
</evidence>
<dbReference type="RefSeq" id="WP_369207921.1">
    <property type="nucleotide sequence ID" value="NZ_JBFNXQ010000049.1"/>
</dbReference>
<proteinExistence type="predicted"/>
<organism evidence="1 2">
    <name type="scientific">Geodermatophilus maliterrae</name>
    <dbReference type="NCBI Taxonomy" id="3162531"/>
    <lineage>
        <taxon>Bacteria</taxon>
        <taxon>Bacillati</taxon>
        <taxon>Actinomycetota</taxon>
        <taxon>Actinomycetes</taxon>
        <taxon>Geodermatophilales</taxon>
        <taxon>Geodermatophilaceae</taxon>
        <taxon>Geodermatophilus</taxon>
    </lineage>
</organism>
<protein>
    <recommendedName>
        <fullName evidence="3">ABC-2 type transport system ATP-binding protein</fullName>
    </recommendedName>
</protein>
<accession>A0ABV3XI17</accession>
<comment type="caution">
    <text evidence="1">The sequence shown here is derived from an EMBL/GenBank/DDBJ whole genome shotgun (WGS) entry which is preliminary data.</text>
</comment>
<sequence>MLPDRLLLYTADGDAALSAVLAEGVHPVSSLVRRSSLEDVFLRLTGRTLVD</sequence>
<keyword evidence="2" id="KW-1185">Reference proteome</keyword>
<reference evidence="1 2" key="1">
    <citation type="submission" date="2024-06" db="EMBL/GenBank/DDBJ databases">
        <title>Draft genome sequence of Geodermatophilus badlandi, a novel member of the Geodermatophilaceae isolated from badland sedimentary rocks in the Red desert, Wyoming, USA.</title>
        <authorList>
            <person name="Ben Tekaya S."/>
            <person name="Nouioui I."/>
            <person name="Flores G.M."/>
            <person name="Shaal M.N."/>
            <person name="Bredoire F."/>
            <person name="Basile F."/>
            <person name="Van Diepen L."/>
            <person name="Ward N.L."/>
        </authorList>
    </citation>
    <scope>NUCLEOTIDE SEQUENCE [LARGE SCALE GENOMIC DNA]</scope>
    <source>
        <strain evidence="1 2">WL48A</strain>
    </source>
</reference>
<dbReference type="EMBL" id="JBFNXQ010000049">
    <property type="protein sequence ID" value="MEX5719763.1"/>
    <property type="molecule type" value="Genomic_DNA"/>
</dbReference>
<gene>
    <name evidence="1" type="ORF">ABQ292_15465</name>
</gene>